<protein>
    <submittedName>
        <fullName evidence="1">Uncharacterized protein</fullName>
    </submittedName>
</protein>
<sequence>MFNSGSSPINSLNVDWLKCKPSHSVQYKIFIAFRKNKNF</sequence>
<dbReference type="EMBL" id="GBXM01013656">
    <property type="protein sequence ID" value="JAH94921.1"/>
    <property type="molecule type" value="Transcribed_RNA"/>
</dbReference>
<name>A0A0E9WXM1_ANGAN</name>
<accession>A0A0E9WXM1</accession>
<organism evidence="1">
    <name type="scientific">Anguilla anguilla</name>
    <name type="common">European freshwater eel</name>
    <name type="synonym">Muraena anguilla</name>
    <dbReference type="NCBI Taxonomy" id="7936"/>
    <lineage>
        <taxon>Eukaryota</taxon>
        <taxon>Metazoa</taxon>
        <taxon>Chordata</taxon>
        <taxon>Craniata</taxon>
        <taxon>Vertebrata</taxon>
        <taxon>Euteleostomi</taxon>
        <taxon>Actinopterygii</taxon>
        <taxon>Neopterygii</taxon>
        <taxon>Teleostei</taxon>
        <taxon>Anguilliformes</taxon>
        <taxon>Anguillidae</taxon>
        <taxon>Anguilla</taxon>
    </lineage>
</organism>
<dbReference type="AlphaFoldDB" id="A0A0E9WXM1"/>
<reference evidence="1" key="2">
    <citation type="journal article" date="2015" name="Fish Shellfish Immunol.">
        <title>Early steps in the European eel (Anguilla anguilla)-Vibrio vulnificus interaction in the gills: Role of the RtxA13 toxin.</title>
        <authorList>
            <person name="Callol A."/>
            <person name="Pajuelo D."/>
            <person name="Ebbesson L."/>
            <person name="Teles M."/>
            <person name="MacKenzie S."/>
            <person name="Amaro C."/>
        </authorList>
    </citation>
    <scope>NUCLEOTIDE SEQUENCE</scope>
</reference>
<proteinExistence type="predicted"/>
<reference evidence="1" key="1">
    <citation type="submission" date="2014-11" db="EMBL/GenBank/DDBJ databases">
        <authorList>
            <person name="Amaro Gonzalez C."/>
        </authorList>
    </citation>
    <scope>NUCLEOTIDE SEQUENCE</scope>
</reference>
<evidence type="ECO:0000313" key="1">
    <source>
        <dbReference type="EMBL" id="JAH94921.1"/>
    </source>
</evidence>